<dbReference type="InterPro" id="IPR000277">
    <property type="entry name" value="Cys/Met-Metab_PyrdxlP-dep_enz"/>
</dbReference>
<evidence type="ECO:0000256" key="2">
    <source>
        <dbReference type="ARBA" id="ARBA00009077"/>
    </source>
</evidence>
<dbReference type="InterPro" id="IPR006233">
    <property type="entry name" value="Cys_b_lyase_bac"/>
</dbReference>
<evidence type="ECO:0000256" key="6">
    <source>
        <dbReference type="PIRSR" id="PIRSR001434-2"/>
    </source>
</evidence>
<dbReference type="RefSeq" id="WP_275682521.1">
    <property type="nucleotide sequence ID" value="NZ_JAJLJH010000002.1"/>
</dbReference>
<evidence type="ECO:0000313" key="9">
    <source>
        <dbReference type="Proteomes" id="UP001139353"/>
    </source>
</evidence>
<dbReference type="InterPro" id="IPR015424">
    <property type="entry name" value="PyrdxlP-dep_Trfase"/>
</dbReference>
<dbReference type="PIRSF" id="PIRSF001434">
    <property type="entry name" value="CGS"/>
    <property type="match status" value="1"/>
</dbReference>
<evidence type="ECO:0000256" key="3">
    <source>
        <dbReference type="ARBA" id="ARBA00022898"/>
    </source>
</evidence>
<organism evidence="8 9">
    <name type="scientific">Scleromatobacter humisilvae</name>
    <dbReference type="NCBI Taxonomy" id="2897159"/>
    <lineage>
        <taxon>Bacteria</taxon>
        <taxon>Pseudomonadati</taxon>
        <taxon>Pseudomonadota</taxon>
        <taxon>Betaproteobacteria</taxon>
        <taxon>Burkholderiales</taxon>
        <taxon>Sphaerotilaceae</taxon>
        <taxon>Scleromatobacter</taxon>
    </lineage>
</organism>
<dbReference type="Pfam" id="PF01053">
    <property type="entry name" value="Cys_Met_Meta_PP"/>
    <property type="match status" value="1"/>
</dbReference>
<dbReference type="GO" id="GO:0030170">
    <property type="term" value="F:pyridoxal phosphate binding"/>
    <property type="evidence" value="ECO:0007669"/>
    <property type="project" value="InterPro"/>
</dbReference>
<accession>A0A9X1YHZ8</accession>
<feature type="modified residue" description="N6-(pyridoxal phosphate)lysine" evidence="6">
    <location>
        <position position="221"/>
    </location>
</feature>
<evidence type="ECO:0000256" key="4">
    <source>
        <dbReference type="ARBA" id="ARBA00023239"/>
    </source>
</evidence>
<keyword evidence="9" id="KW-1185">Reference proteome</keyword>
<dbReference type="GO" id="GO:0019346">
    <property type="term" value="P:transsulfuration"/>
    <property type="evidence" value="ECO:0007669"/>
    <property type="project" value="InterPro"/>
</dbReference>
<dbReference type="GO" id="GO:0047804">
    <property type="term" value="F:cysteine-S-conjugate beta-lyase activity"/>
    <property type="evidence" value="ECO:0007669"/>
    <property type="project" value="InterPro"/>
</dbReference>
<comment type="caution">
    <text evidence="8">The sequence shown here is derived from an EMBL/GenBank/DDBJ whole genome shotgun (WGS) entry which is preliminary data.</text>
</comment>
<comment type="catalytic activity">
    <reaction evidence="5">
        <text>L,L-cystathionine + H2O = L-homocysteine + pyruvate + NH4(+)</text>
        <dbReference type="Rhea" id="RHEA:13965"/>
        <dbReference type="ChEBI" id="CHEBI:15361"/>
        <dbReference type="ChEBI" id="CHEBI:15377"/>
        <dbReference type="ChEBI" id="CHEBI:28938"/>
        <dbReference type="ChEBI" id="CHEBI:58161"/>
        <dbReference type="ChEBI" id="CHEBI:58199"/>
    </reaction>
</comment>
<dbReference type="InterPro" id="IPR015422">
    <property type="entry name" value="PyrdxlP-dep_Trfase_small"/>
</dbReference>
<dbReference type="InterPro" id="IPR015421">
    <property type="entry name" value="PyrdxlP-dep_Trfase_major"/>
</dbReference>
<dbReference type="Proteomes" id="UP001139353">
    <property type="component" value="Unassembled WGS sequence"/>
</dbReference>
<dbReference type="EMBL" id="JAJLJH010000002">
    <property type="protein sequence ID" value="MCK9686498.1"/>
    <property type="molecule type" value="Genomic_DNA"/>
</dbReference>
<evidence type="ECO:0000256" key="5">
    <source>
        <dbReference type="ARBA" id="ARBA00047517"/>
    </source>
</evidence>
<sequence length="403" mass="43127">MSDNRDADAKSTQQIHHEYVPPPGFAAVAPALHRASTVLFEDVAAMRASHWLDKNTYTYGLHGTPTSFTLEARLATLEGGTHAMLVPSGLAAIALVDQSLLSSGDTVLIPANAYFPNKSLAAHELARWGIAHRFYDPMDVESLRAALGDDVKLVWIEPPGSVTLEFPDLRGLVRAVRAHAPRATVALDNTWGSGLAFDAFDLDPGATPALGVDLTIHALTKYPSGGADVMMGSVVLRSQALHDQLALTHCRLGLGVGPNDVELVLRGLQTVALRYAAQDAATRRIAQWALGRKEFVRVLHPATSGSPGHAHWAAQCRAAAGLLTLVFDPAIAPERIDRFVDDLRLFGIGWSWAGPMSLAVPYRPDSGRVGDYPGTLVRLSIGLEDAGDLIRDLESALEGLARA</sequence>
<dbReference type="Gene3D" id="3.90.1150.10">
    <property type="entry name" value="Aspartate Aminotransferase, domain 1"/>
    <property type="match status" value="1"/>
</dbReference>
<dbReference type="SUPFAM" id="SSF53383">
    <property type="entry name" value="PLP-dependent transferases"/>
    <property type="match status" value="1"/>
</dbReference>
<evidence type="ECO:0000256" key="1">
    <source>
        <dbReference type="ARBA" id="ARBA00001933"/>
    </source>
</evidence>
<dbReference type="GO" id="GO:0019450">
    <property type="term" value="P:L-cysteine catabolic process to pyruvate"/>
    <property type="evidence" value="ECO:0007669"/>
    <property type="project" value="TreeGrafter"/>
</dbReference>
<keyword evidence="3 6" id="KW-0663">Pyridoxal phosphate</keyword>
<gene>
    <name evidence="8" type="ORF">LPC04_12345</name>
</gene>
<dbReference type="PANTHER" id="PTHR43500:SF1">
    <property type="entry name" value="CYSTATHIONINE BETA-LYASE-RELATED"/>
    <property type="match status" value="1"/>
</dbReference>
<comment type="cofactor">
    <cofactor evidence="1 7">
        <name>pyridoxal 5'-phosphate</name>
        <dbReference type="ChEBI" id="CHEBI:597326"/>
    </cofactor>
</comment>
<evidence type="ECO:0000313" key="8">
    <source>
        <dbReference type="EMBL" id="MCK9686498.1"/>
    </source>
</evidence>
<keyword evidence="4" id="KW-0456">Lyase</keyword>
<dbReference type="AlphaFoldDB" id="A0A9X1YHZ8"/>
<proteinExistence type="inferred from homology"/>
<reference evidence="8" key="1">
    <citation type="submission" date="2021-11" db="EMBL/GenBank/DDBJ databases">
        <title>BS-T2-15 a new species belonging to the Comamonadaceae family isolated from the soil of a French oak forest.</title>
        <authorList>
            <person name="Mieszkin S."/>
            <person name="Alain K."/>
        </authorList>
    </citation>
    <scope>NUCLEOTIDE SEQUENCE</scope>
    <source>
        <strain evidence="8">BS-T2-15</strain>
    </source>
</reference>
<dbReference type="GO" id="GO:0016740">
    <property type="term" value="F:transferase activity"/>
    <property type="evidence" value="ECO:0007669"/>
    <property type="project" value="UniProtKB-KW"/>
</dbReference>
<dbReference type="Gene3D" id="3.40.640.10">
    <property type="entry name" value="Type I PLP-dependent aspartate aminotransferase-like (Major domain)"/>
    <property type="match status" value="1"/>
</dbReference>
<evidence type="ECO:0000256" key="7">
    <source>
        <dbReference type="RuleBase" id="RU362118"/>
    </source>
</evidence>
<dbReference type="PANTHER" id="PTHR43500">
    <property type="entry name" value="CYSTATHIONINE BETA-LYASE-RELATED"/>
    <property type="match status" value="1"/>
</dbReference>
<protein>
    <submittedName>
        <fullName evidence="8">PLP-dependent transferase</fullName>
    </submittedName>
</protein>
<keyword evidence="8" id="KW-0808">Transferase</keyword>
<name>A0A9X1YHZ8_9BURK</name>
<comment type="similarity">
    <text evidence="2 7">Belongs to the trans-sulfuration enzymes family.</text>
</comment>